<evidence type="ECO:0000313" key="3">
    <source>
        <dbReference type="Proteomes" id="UP000815677"/>
    </source>
</evidence>
<keyword evidence="3" id="KW-1185">Reference proteome</keyword>
<reference evidence="2" key="1">
    <citation type="submission" date="2014-09" db="EMBL/GenBank/DDBJ databases">
        <title>Genome sequence of the luminous mushroom Mycena chlorophos for searching fungal bioluminescence genes.</title>
        <authorList>
            <person name="Tanaka Y."/>
            <person name="Kasuga D."/>
            <person name="Oba Y."/>
            <person name="Hase S."/>
            <person name="Sato K."/>
            <person name="Oba Y."/>
            <person name="Sakakibara Y."/>
        </authorList>
    </citation>
    <scope>NUCLEOTIDE SEQUENCE</scope>
</reference>
<evidence type="ECO:0000313" key="2">
    <source>
        <dbReference type="EMBL" id="GAT50469.1"/>
    </source>
</evidence>
<sequence length="201" mass="22414">MNVPPTPPATNTGKHEHDGSPDTNHAGTGSGSRGRKKDKRKEKEKVPVPVPEGAEADEAAVAESLEKLKKKQRKLIDMFRTWVYALTGTFNQNYVVPYLTNHIEHYEKRHQPDFKDVCTHVQQLIDESRTAIDLGRRFPEQHRAMAFTAIANAGLKDFRPNVSSAVQSTYNQIHCHLAVSTFQLAAEIQGPQGLRVYGAGM</sequence>
<gene>
    <name evidence="2" type="ORF">MCHLO_07711</name>
</gene>
<feature type="region of interest" description="Disordered" evidence="1">
    <location>
        <begin position="1"/>
        <end position="55"/>
    </location>
</feature>
<name>A0ABQ0LIT9_MYCCL</name>
<dbReference type="EMBL" id="DF846504">
    <property type="protein sequence ID" value="GAT50469.1"/>
    <property type="molecule type" value="Genomic_DNA"/>
</dbReference>
<protein>
    <submittedName>
        <fullName evidence="2">Uncharacterized protein</fullName>
    </submittedName>
</protein>
<proteinExistence type="predicted"/>
<evidence type="ECO:0000256" key="1">
    <source>
        <dbReference type="SAM" id="MobiDB-lite"/>
    </source>
</evidence>
<organism evidence="2 3">
    <name type="scientific">Mycena chlorophos</name>
    <name type="common">Agaric fungus</name>
    <name type="synonym">Agaricus chlorophos</name>
    <dbReference type="NCBI Taxonomy" id="658473"/>
    <lineage>
        <taxon>Eukaryota</taxon>
        <taxon>Fungi</taxon>
        <taxon>Dikarya</taxon>
        <taxon>Basidiomycota</taxon>
        <taxon>Agaricomycotina</taxon>
        <taxon>Agaricomycetes</taxon>
        <taxon>Agaricomycetidae</taxon>
        <taxon>Agaricales</taxon>
        <taxon>Marasmiineae</taxon>
        <taxon>Mycenaceae</taxon>
        <taxon>Mycena</taxon>
    </lineage>
</organism>
<accession>A0ABQ0LIT9</accession>
<dbReference type="Proteomes" id="UP000815677">
    <property type="component" value="Unassembled WGS sequence"/>
</dbReference>